<keyword evidence="2" id="KW-1185">Reference proteome</keyword>
<dbReference type="EMBL" id="PYBW01000008">
    <property type="protein sequence ID" value="PYC88031.1"/>
    <property type="molecule type" value="Genomic_DNA"/>
</dbReference>
<gene>
    <name evidence="1" type="ORF">C7C46_01805</name>
</gene>
<proteinExistence type="predicted"/>
<comment type="caution">
    <text evidence="1">The sequence shown here is derived from an EMBL/GenBank/DDBJ whole genome shotgun (WGS) entry which is preliminary data.</text>
</comment>
<reference evidence="1 2" key="1">
    <citation type="submission" date="2018-03" db="EMBL/GenBank/DDBJ databases">
        <title>Bioinformatic expansion and discovery of thiopeptide antibiotics.</title>
        <authorList>
            <person name="Schwalen C.J."/>
            <person name="Hudson G.A."/>
            <person name="Mitchell D.A."/>
        </authorList>
    </citation>
    <scope>NUCLEOTIDE SEQUENCE [LARGE SCALE GENOMIC DNA]</scope>
    <source>
        <strain evidence="1 2">ATCC 21389</strain>
    </source>
</reference>
<evidence type="ECO:0000313" key="1">
    <source>
        <dbReference type="EMBL" id="PYC88031.1"/>
    </source>
</evidence>
<dbReference type="OrthoDB" id="3872271at2"/>
<dbReference type="RefSeq" id="WP_110664876.1">
    <property type="nucleotide sequence ID" value="NZ_PYBW01000008.1"/>
</dbReference>
<accession>A0A2V4NN46</accession>
<organism evidence="1 2">
    <name type="scientific">Streptomyces tateyamensis</name>
    <dbReference type="NCBI Taxonomy" id="565073"/>
    <lineage>
        <taxon>Bacteria</taxon>
        <taxon>Bacillati</taxon>
        <taxon>Actinomycetota</taxon>
        <taxon>Actinomycetes</taxon>
        <taxon>Kitasatosporales</taxon>
        <taxon>Streptomycetaceae</taxon>
        <taxon>Streptomyces</taxon>
    </lineage>
</organism>
<dbReference type="Proteomes" id="UP000248039">
    <property type="component" value="Unassembled WGS sequence"/>
</dbReference>
<name>A0A2V4NN46_9ACTN</name>
<evidence type="ECO:0000313" key="2">
    <source>
        <dbReference type="Proteomes" id="UP000248039"/>
    </source>
</evidence>
<dbReference type="AlphaFoldDB" id="A0A2V4NN46"/>
<sequence length="73" mass="8420">MNENTPDAPTSAIERRDQLLQAMRQDGGAWDWVRARASYVVEPDPRTVRRDLEQLRKSGAIYRDRETGKYQAG</sequence>
<evidence type="ECO:0008006" key="3">
    <source>
        <dbReference type="Google" id="ProtNLM"/>
    </source>
</evidence>
<protein>
    <recommendedName>
        <fullName evidence="3">HTH deoR-type domain-containing protein</fullName>
    </recommendedName>
</protein>